<evidence type="ECO:0000313" key="4">
    <source>
        <dbReference type="EMBL" id="TXG72619.1"/>
    </source>
</evidence>
<dbReference type="Pfam" id="PF13041">
    <property type="entry name" value="PPR_2"/>
    <property type="match status" value="1"/>
</dbReference>
<keyword evidence="3" id="KW-0132">Cell division</keyword>
<dbReference type="GO" id="GO:0016538">
    <property type="term" value="F:cyclin-dependent protein serine/threonine kinase regulator activity"/>
    <property type="evidence" value="ECO:0007669"/>
    <property type="project" value="InterPro"/>
</dbReference>
<dbReference type="PROSITE" id="PS51375">
    <property type="entry name" value="PPR"/>
    <property type="match status" value="1"/>
</dbReference>
<dbReference type="Pfam" id="PF01111">
    <property type="entry name" value="CKS"/>
    <property type="match status" value="1"/>
</dbReference>
<dbReference type="InterPro" id="IPR002885">
    <property type="entry name" value="PPR_rpt"/>
</dbReference>
<evidence type="ECO:0000256" key="2">
    <source>
        <dbReference type="PROSITE-ProRule" id="PRU00708"/>
    </source>
</evidence>
<accession>A0A5C7IU16</accession>
<dbReference type="SUPFAM" id="SSF55637">
    <property type="entry name" value="Cell cycle regulatory proteins"/>
    <property type="match status" value="1"/>
</dbReference>
<dbReference type="Proteomes" id="UP000323000">
    <property type="component" value="Chromosome 1"/>
</dbReference>
<dbReference type="Gene3D" id="1.25.40.10">
    <property type="entry name" value="Tetratricopeptide repeat domain"/>
    <property type="match status" value="1"/>
</dbReference>
<dbReference type="PRINTS" id="PR00296">
    <property type="entry name" value="CYCLINKINASE"/>
</dbReference>
<reference evidence="5" key="1">
    <citation type="journal article" date="2019" name="Gigascience">
        <title>De novo genome assembly of the endangered Acer yangbiense, a plant species with extremely small populations endemic to Yunnan Province, China.</title>
        <authorList>
            <person name="Yang J."/>
            <person name="Wariss H.M."/>
            <person name="Tao L."/>
            <person name="Zhang R."/>
            <person name="Yun Q."/>
            <person name="Hollingsworth P."/>
            <person name="Dao Z."/>
            <person name="Luo G."/>
            <person name="Guo H."/>
            <person name="Ma Y."/>
            <person name="Sun W."/>
        </authorList>
    </citation>
    <scope>NUCLEOTIDE SEQUENCE [LARGE SCALE GENOMIC DNA]</scope>
    <source>
        <strain evidence="5">cv. Malutang</strain>
    </source>
</reference>
<dbReference type="InterPro" id="IPR011990">
    <property type="entry name" value="TPR-like_helical_dom_sf"/>
</dbReference>
<keyword evidence="5" id="KW-1185">Reference proteome</keyword>
<comment type="caution">
    <text evidence="4">The sequence shown here is derived from an EMBL/GenBank/DDBJ whole genome shotgun (WGS) entry which is preliminary data.</text>
</comment>
<gene>
    <name evidence="4" type="ORF">EZV62_001198</name>
</gene>
<comment type="similarity">
    <text evidence="3">Belongs to the CKS family.</text>
</comment>
<dbReference type="PANTHER" id="PTHR47926">
    <property type="entry name" value="PENTATRICOPEPTIDE REPEAT-CONTAINING PROTEIN"/>
    <property type="match status" value="1"/>
</dbReference>
<sequence length="174" mass="19887">MGQIQYSEKYFDDAYEYRHVVLPPDVAKLLPKNRLLSETECFFATKLNTLYAKHASIEYACKLFDETPHKTVYVYNAILRSYCKEKRWLDTLFLFKNMVSYGFTTQEKPDNFTVPIVLKACLGLHALKHGKLVHGFVIKNGNIASDVFMGTALVQLYSKCGKMGCALKVFEGFS</sequence>
<keyword evidence="3" id="KW-0131">Cell cycle</keyword>
<dbReference type="SMART" id="SM01084">
    <property type="entry name" value="CKS"/>
    <property type="match status" value="1"/>
</dbReference>
<dbReference type="InterPro" id="IPR000789">
    <property type="entry name" value="Cyclin-dep_kinase_reg-sub"/>
</dbReference>
<feature type="repeat" description="PPR" evidence="2">
    <location>
        <begin position="71"/>
        <end position="105"/>
    </location>
</feature>
<dbReference type="Gene3D" id="3.30.170.10">
    <property type="entry name" value="Cyclin-dependent kinase, regulatory subunit"/>
    <property type="match status" value="1"/>
</dbReference>
<name>A0A5C7IU16_9ROSI</name>
<dbReference type="EMBL" id="VAHF01000001">
    <property type="protein sequence ID" value="TXG72619.1"/>
    <property type="molecule type" value="Genomic_DNA"/>
</dbReference>
<keyword evidence="1" id="KW-0677">Repeat</keyword>
<dbReference type="AlphaFoldDB" id="A0A5C7IU16"/>
<evidence type="ECO:0000256" key="3">
    <source>
        <dbReference type="RuleBase" id="RU311113"/>
    </source>
</evidence>
<evidence type="ECO:0000313" key="5">
    <source>
        <dbReference type="Proteomes" id="UP000323000"/>
    </source>
</evidence>
<dbReference type="InterPro" id="IPR036858">
    <property type="entry name" value="Cyclin-dep_kinase_reg-sub_sf"/>
</dbReference>
<protein>
    <recommendedName>
        <fullName evidence="3">Cyclin-dependent kinases regulatory subunit</fullName>
    </recommendedName>
</protein>
<dbReference type="OrthoDB" id="440676at2759"/>
<dbReference type="InterPro" id="IPR046960">
    <property type="entry name" value="PPR_At4g14850-like_plant"/>
</dbReference>
<dbReference type="NCBIfam" id="TIGR00756">
    <property type="entry name" value="PPR"/>
    <property type="match status" value="1"/>
</dbReference>
<dbReference type="Pfam" id="PF01535">
    <property type="entry name" value="PPR"/>
    <property type="match status" value="1"/>
</dbReference>
<dbReference type="GO" id="GO:0009451">
    <property type="term" value="P:RNA modification"/>
    <property type="evidence" value="ECO:0007669"/>
    <property type="project" value="InterPro"/>
</dbReference>
<proteinExistence type="inferred from homology"/>
<dbReference type="PROSITE" id="PS00944">
    <property type="entry name" value="CKS_1"/>
    <property type="match status" value="1"/>
</dbReference>
<organism evidence="4 5">
    <name type="scientific">Acer yangbiense</name>
    <dbReference type="NCBI Taxonomy" id="1000413"/>
    <lineage>
        <taxon>Eukaryota</taxon>
        <taxon>Viridiplantae</taxon>
        <taxon>Streptophyta</taxon>
        <taxon>Embryophyta</taxon>
        <taxon>Tracheophyta</taxon>
        <taxon>Spermatophyta</taxon>
        <taxon>Magnoliopsida</taxon>
        <taxon>eudicotyledons</taxon>
        <taxon>Gunneridae</taxon>
        <taxon>Pentapetalae</taxon>
        <taxon>rosids</taxon>
        <taxon>malvids</taxon>
        <taxon>Sapindales</taxon>
        <taxon>Sapindaceae</taxon>
        <taxon>Hippocastanoideae</taxon>
        <taxon>Acereae</taxon>
        <taxon>Acer</taxon>
    </lineage>
</organism>
<evidence type="ECO:0000256" key="1">
    <source>
        <dbReference type="ARBA" id="ARBA00022737"/>
    </source>
</evidence>
<dbReference type="GO" id="GO:0003723">
    <property type="term" value="F:RNA binding"/>
    <property type="evidence" value="ECO:0007669"/>
    <property type="project" value="InterPro"/>
</dbReference>
<dbReference type="GO" id="GO:0051301">
    <property type="term" value="P:cell division"/>
    <property type="evidence" value="ECO:0007669"/>
    <property type="project" value="UniProtKB-UniRule"/>
</dbReference>
<comment type="function">
    <text evidence="3">Binds to the catalytic subunit of the cyclin dependent kinases and is essential for their biological function.</text>
</comment>